<sequence>MRIYIPATFDMLHELNERQVISARSGYAFAVTPALRDYYVEGDEDEIAYSAFEDAVLASIRLLAIGDEHFPYRRVVLSADVPDDQVTFAPELGESVVILEPAQVNFSDVASIHVDVADSEEATKSAIALIDQADLGEEGAELTVGDALDNYLAWYDPSELNILVQLM</sequence>
<dbReference type="AlphaFoldDB" id="A0A0F6TCD9"/>
<accession>A0A0F6TCD9</accession>
<evidence type="ECO:0000313" key="3">
    <source>
        <dbReference type="Proteomes" id="UP000033457"/>
    </source>
</evidence>
<dbReference type="KEGG" id="cku:UL82_02455"/>
<dbReference type="EMBL" id="CP011312">
    <property type="protein sequence ID" value="AKE40716.1"/>
    <property type="molecule type" value="Genomic_DNA"/>
</dbReference>
<keyword evidence="3" id="KW-1185">Reference proteome</keyword>
<dbReference type="InterPro" id="IPR054206">
    <property type="entry name" value="DUF6912"/>
</dbReference>
<dbReference type="Proteomes" id="UP000033457">
    <property type="component" value="Chromosome"/>
</dbReference>
<protein>
    <submittedName>
        <fullName evidence="1">Uncharacterized protein</fullName>
    </submittedName>
</protein>
<dbReference type="STRING" id="35755.UL82_02455"/>
<dbReference type="RefSeq" id="WP_046438838.1">
    <property type="nucleotide sequence ID" value="NZ_CP011312.1"/>
</dbReference>
<evidence type="ECO:0000313" key="4">
    <source>
        <dbReference type="Proteomes" id="UP000271380"/>
    </source>
</evidence>
<evidence type="ECO:0000313" key="2">
    <source>
        <dbReference type="EMBL" id="VEH04644.1"/>
    </source>
</evidence>
<gene>
    <name evidence="2" type="ORF">NCTC949_00200</name>
    <name evidence="1" type="ORF">UL82_02455</name>
</gene>
<organism evidence="1 3">
    <name type="scientific">Corynebacterium kutscheri</name>
    <dbReference type="NCBI Taxonomy" id="35755"/>
    <lineage>
        <taxon>Bacteria</taxon>
        <taxon>Bacillati</taxon>
        <taxon>Actinomycetota</taxon>
        <taxon>Actinomycetes</taxon>
        <taxon>Mycobacteriales</taxon>
        <taxon>Corynebacteriaceae</taxon>
        <taxon>Corynebacterium</taxon>
    </lineage>
</organism>
<evidence type="ECO:0000313" key="1">
    <source>
        <dbReference type="EMBL" id="AKE40716.1"/>
    </source>
</evidence>
<reference evidence="2 4" key="2">
    <citation type="submission" date="2018-12" db="EMBL/GenBank/DDBJ databases">
        <authorList>
            <consortium name="Pathogen Informatics"/>
        </authorList>
    </citation>
    <scope>NUCLEOTIDE SEQUENCE [LARGE SCALE GENOMIC DNA]</scope>
    <source>
        <strain evidence="2 4">NCTC949</strain>
    </source>
</reference>
<name>A0A0F6TCD9_9CORY</name>
<dbReference type="OrthoDB" id="3214389at2"/>
<reference evidence="1 3" key="1">
    <citation type="journal article" date="2015" name="Genome Announc.">
        <title>Complete Genome Sequence of Corynebacterium kutscheri DSM 20755, a Corynebacterial Type Strain with Remarkably Low G+C Content of Chromosomal DNA.</title>
        <authorList>
            <person name="Ruckert C."/>
            <person name="Albersmeier A."/>
            <person name="Winkler A."/>
            <person name="Tauch A."/>
        </authorList>
    </citation>
    <scope>NUCLEOTIDE SEQUENCE [LARGE SCALE GENOMIC DNA]</scope>
    <source>
        <strain evidence="1 3">DSM 20755</strain>
    </source>
</reference>
<dbReference type="HOGENOM" id="CLU_108513_0_0_11"/>
<dbReference type="EMBL" id="LR134377">
    <property type="protein sequence ID" value="VEH04644.1"/>
    <property type="molecule type" value="Genomic_DNA"/>
</dbReference>
<proteinExistence type="predicted"/>
<dbReference type="Pfam" id="PF21853">
    <property type="entry name" value="DUF6912"/>
    <property type="match status" value="1"/>
</dbReference>
<dbReference type="Proteomes" id="UP000271380">
    <property type="component" value="Chromosome"/>
</dbReference>